<dbReference type="EMBL" id="JABWRP020000004">
    <property type="protein sequence ID" value="MBV4540852.1"/>
    <property type="molecule type" value="Genomic_DNA"/>
</dbReference>
<dbReference type="RefSeq" id="WP_186601798.1">
    <property type="nucleotide sequence ID" value="NZ_JABWRP020000004.1"/>
</dbReference>
<dbReference type="InterPro" id="IPR014717">
    <property type="entry name" value="Transl_elong_EF1B/ribsomal_bS6"/>
</dbReference>
<reference evidence="2 4" key="1">
    <citation type="journal article" date="2020" name="Microorganisms">
        <title>Reliable Identification of Environmental Pseudomonas Isolates Using the rpoD Gene.</title>
        <authorList>
            <consortium name="The Broad Institute Genome Sequencing Platform"/>
            <person name="Girard L."/>
            <person name="Lood C."/>
            <person name="Rokni-Zadeh H."/>
            <person name="van Noort V."/>
            <person name="Lavigne R."/>
            <person name="De Mot R."/>
        </authorList>
    </citation>
    <scope>NUCLEOTIDE SEQUENCE</scope>
    <source>
        <strain evidence="2 4">RW4S2</strain>
    </source>
</reference>
<dbReference type="Pfam" id="PF04350">
    <property type="entry name" value="PilO"/>
    <property type="match status" value="1"/>
</dbReference>
<evidence type="ECO:0000313" key="4">
    <source>
        <dbReference type="Proteomes" id="UP000628137"/>
    </source>
</evidence>
<dbReference type="EMBL" id="JABWRP010000004">
    <property type="protein sequence ID" value="MBC3470448.1"/>
    <property type="molecule type" value="Genomic_DNA"/>
</dbReference>
<dbReference type="Gene3D" id="3.30.70.60">
    <property type="match status" value="1"/>
</dbReference>
<dbReference type="Proteomes" id="UP000628137">
    <property type="component" value="Unassembled WGS sequence"/>
</dbReference>
<evidence type="ECO:0000313" key="2">
    <source>
        <dbReference type="EMBL" id="MBC3470448.1"/>
    </source>
</evidence>
<keyword evidence="1" id="KW-0472">Membrane</keyword>
<comment type="caution">
    <text evidence="2">The sequence shown here is derived from an EMBL/GenBank/DDBJ whole genome shotgun (WGS) entry which is preliminary data.</text>
</comment>
<keyword evidence="1" id="KW-1133">Transmembrane helix</keyword>
<organism evidence="2">
    <name type="scientific">Pseudomonas vlassakiae</name>
    <dbReference type="NCBI Taxonomy" id="485888"/>
    <lineage>
        <taxon>Bacteria</taxon>
        <taxon>Pseudomonadati</taxon>
        <taxon>Pseudomonadota</taxon>
        <taxon>Gammaproteobacteria</taxon>
        <taxon>Pseudomonadales</taxon>
        <taxon>Pseudomonadaceae</taxon>
        <taxon>Pseudomonas</taxon>
    </lineage>
</organism>
<dbReference type="InterPro" id="IPR007445">
    <property type="entry name" value="PilO"/>
</dbReference>
<dbReference type="InterPro" id="IPR007446">
    <property type="entry name" value="PilP"/>
</dbReference>
<gene>
    <name evidence="3" type="ORF">HU738_007280</name>
    <name evidence="2" type="ORF">HU738_07720</name>
</gene>
<keyword evidence="1" id="KW-0812">Transmembrane</keyword>
<evidence type="ECO:0000256" key="1">
    <source>
        <dbReference type="SAM" id="Phobius"/>
    </source>
</evidence>
<reference evidence="2" key="2">
    <citation type="submission" date="2020-07" db="EMBL/GenBank/DDBJ databases">
        <authorList>
            <person name="Lood C."/>
            <person name="Girard L."/>
        </authorList>
    </citation>
    <scope>NUCLEOTIDE SEQUENCE</scope>
    <source>
        <strain evidence="2">RW4S2</strain>
    </source>
</reference>
<dbReference type="AlphaFoldDB" id="A0A923GGW2"/>
<feature type="transmembrane region" description="Helical" evidence="1">
    <location>
        <begin position="23"/>
        <end position="44"/>
    </location>
</feature>
<protein>
    <submittedName>
        <fullName evidence="2">Pilus assembly protein PilP</fullName>
    </submittedName>
</protein>
<dbReference type="Pfam" id="PF04351">
    <property type="entry name" value="PilP"/>
    <property type="match status" value="1"/>
</dbReference>
<dbReference type="Gene3D" id="2.30.30.830">
    <property type="match status" value="1"/>
</dbReference>
<evidence type="ECO:0000313" key="3">
    <source>
        <dbReference type="EMBL" id="MBV4540852.1"/>
    </source>
</evidence>
<sequence>MNILQKGEWLALIERSQLVRRTLPFAVGLIVVGFGCLFRLPYWLQLQEEEHARQVRLLQVHETRAAEVLALSRMREGLDAARQLLQDARWRLAAGADMSDLLDQLAASGHAHGLHFERLDVLDQVNHQPGYCQTSLDVQVVGRYSGLRMWLDDWLGQVRLLRAEALWLAPAEDRPGLLRLGMRVHAYQADGDVPEPLTLADTPARGEPLPVVLDPFSEWATRIAQAGLASVPLAQLQMVGSLQRGPQREALLSAAGRLYRVRSGDRLGRDGGVVVEVGERQLNVRERLFLGGVWRERTVMLTLRKSVTVEARDGGEMAVEMDDGGATHQSVVHGSALSG</sequence>
<proteinExistence type="predicted"/>
<keyword evidence="4" id="KW-1185">Reference proteome</keyword>
<dbReference type="GO" id="GO:0043683">
    <property type="term" value="P:type IV pilus assembly"/>
    <property type="evidence" value="ECO:0007669"/>
    <property type="project" value="InterPro"/>
</dbReference>
<reference evidence="3" key="3">
    <citation type="submission" date="2021-06" db="EMBL/GenBank/DDBJ databases">
        <title>Updating the genus Pseudomonas: Description of 43 new species and partition of the Pseudomonas putida group.</title>
        <authorList>
            <person name="Girard L."/>
            <person name="Lood C."/>
            <person name="Vandamme P."/>
            <person name="Rokni-Zadeh H."/>
            <person name="Van Noort V."/>
            <person name="Hofte M."/>
            <person name="Lavigne R."/>
            <person name="De Mot R."/>
        </authorList>
    </citation>
    <scope>NUCLEOTIDE SEQUENCE</scope>
    <source>
        <strain evidence="3">RW4S2</strain>
    </source>
</reference>
<accession>A0A923GGW2</accession>
<name>A0A923GGW2_9PSED</name>
<dbReference type="GO" id="GO:0043107">
    <property type="term" value="P:type IV pilus-dependent motility"/>
    <property type="evidence" value="ECO:0007669"/>
    <property type="project" value="InterPro"/>
</dbReference>